<comment type="subcellular location">
    <subcellularLocation>
        <location evidence="2">Cytoplasm</location>
    </subcellularLocation>
</comment>
<dbReference type="SUPFAM" id="SSF53335">
    <property type="entry name" value="S-adenosyl-L-methionine-dependent methyltransferases"/>
    <property type="match status" value="1"/>
</dbReference>
<dbReference type="InterPro" id="IPR023267">
    <property type="entry name" value="RCMT"/>
</dbReference>
<evidence type="ECO:0000256" key="8">
    <source>
        <dbReference type="ARBA" id="ARBA00022679"/>
    </source>
</evidence>
<evidence type="ECO:0000259" key="15">
    <source>
        <dbReference type="PROSITE" id="PS51686"/>
    </source>
</evidence>
<dbReference type="PROSITE" id="PS01153">
    <property type="entry name" value="NOL1_NOP2_SUN"/>
    <property type="match status" value="1"/>
</dbReference>
<dbReference type="PRINTS" id="PR02008">
    <property type="entry name" value="RCMTFAMILY"/>
</dbReference>
<evidence type="ECO:0000256" key="13">
    <source>
        <dbReference type="ARBA" id="ARBA00047283"/>
    </source>
</evidence>
<dbReference type="SUPFAM" id="SSF48013">
    <property type="entry name" value="NusB-like"/>
    <property type="match status" value="1"/>
</dbReference>
<dbReference type="PANTHER" id="PTHR22807">
    <property type="entry name" value="NOP2 YEAST -RELATED NOL1/NOP2/FMU SUN DOMAIN-CONTAINING"/>
    <property type="match status" value="1"/>
</dbReference>
<dbReference type="InterPro" id="IPR049560">
    <property type="entry name" value="MeTrfase_RsmB-F_NOP2_cat"/>
</dbReference>
<keyword evidence="8 14" id="KW-0808">Transferase</keyword>
<dbReference type="EC" id="2.1.1.176" evidence="4"/>
<reference evidence="17" key="1">
    <citation type="submission" date="2017-04" db="EMBL/GenBank/DDBJ databases">
        <authorList>
            <person name="Varghese N."/>
            <person name="Submissions S."/>
        </authorList>
    </citation>
    <scope>NUCLEOTIDE SEQUENCE [LARGE SCALE GENOMIC DNA]</scope>
</reference>
<dbReference type="AlphaFoldDB" id="A0A1Y6E6D3"/>
<dbReference type="InterPro" id="IPR018314">
    <property type="entry name" value="RsmB/NOL1/NOP2-like_CS"/>
</dbReference>
<evidence type="ECO:0000256" key="6">
    <source>
        <dbReference type="ARBA" id="ARBA00022552"/>
    </source>
</evidence>
<feature type="active site" description="Nucleophile" evidence="14">
    <location>
        <position position="381"/>
    </location>
</feature>
<dbReference type="EMBL" id="FXWH01000001">
    <property type="protein sequence ID" value="SMQ58286.1"/>
    <property type="molecule type" value="Genomic_DNA"/>
</dbReference>
<keyword evidence="17" id="KW-1185">Reference proteome</keyword>
<evidence type="ECO:0000313" key="16">
    <source>
        <dbReference type="EMBL" id="SMQ58286.1"/>
    </source>
</evidence>
<dbReference type="GO" id="GO:0070475">
    <property type="term" value="P:rRNA base methylation"/>
    <property type="evidence" value="ECO:0007669"/>
    <property type="project" value="TreeGrafter"/>
</dbReference>
<evidence type="ECO:0000256" key="14">
    <source>
        <dbReference type="PROSITE-ProRule" id="PRU01023"/>
    </source>
</evidence>
<comment type="function">
    <text evidence="1">Specifically methylates the cytosine at position 967 (m5C967) of 16S rRNA.</text>
</comment>
<evidence type="ECO:0000256" key="10">
    <source>
        <dbReference type="ARBA" id="ARBA00022884"/>
    </source>
</evidence>
<feature type="binding site" evidence="14">
    <location>
        <position position="283"/>
    </location>
    <ligand>
        <name>S-adenosyl-L-methionine</name>
        <dbReference type="ChEBI" id="CHEBI:59789"/>
    </ligand>
</feature>
<dbReference type="GO" id="GO:0009383">
    <property type="term" value="F:rRNA (cytosine-C5-)-methyltransferase activity"/>
    <property type="evidence" value="ECO:0007669"/>
    <property type="project" value="TreeGrafter"/>
</dbReference>
<dbReference type="GO" id="GO:0003723">
    <property type="term" value="F:RNA binding"/>
    <property type="evidence" value="ECO:0007669"/>
    <property type="project" value="UniProtKB-UniRule"/>
</dbReference>
<dbReference type="InterPro" id="IPR006027">
    <property type="entry name" value="NusB_RsmB_TIM44"/>
</dbReference>
<evidence type="ECO:0000256" key="4">
    <source>
        <dbReference type="ARBA" id="ARBA00012140"/>
    </source>
</evidence>
<dbReference type="FunFam" id="3.30.70.1170:FF:000002">
    <property type="entry name" value="Ribosomal RNA small subunit methyltransferase B"/>
    <property type="match status" value="1"/>
</dbReference>
<comment type="catalytic activity">
    <reaction evidence="13">
        <text>cytidine(967) in 16S rRNA + S-adenosyl-L-methionine = 5-methylcytidine(967) in 16S rRNA + S-adenosyl-L-homocysteine + H(+)</text>
        <dbReference type="Rhea" id="RHEA:42748"/>
        <dbReference type="Rhea" id="RHEA-COMP:10219"/>
        <dbReference type="Rhea" id="RHEA-COMP:10220"/>
        <dbReference type="ChEBI" id="CHEBI:15378"/>
        <dbReference type="ChEBI" id="CHEBI:57856"/>
        <dbReference type="ChEBI" id="CHEBI:59789"/>
        <dbReference type="ChEBI" id="CHEBI:74483"/>
        <dbReference type="ChEBI" id="CHEBI:82748"/>
        <dbReference type="EC" id="2.1.1.176"/>
    </reaction>
</comment>
<proteinExistence type="inferred from homology"/>
<dbReference type="Pfam" id="PF01189">
    <property type="entry name" value="Methyltr_RsmB-F"/>
    <property type="match status" value="1"/>
</dbReference>
<dbReference type="Proteomes" id="UP000194450">
    <property type="component" value="Unassembled WGS sequence"/>
</dbReference>
<dbReference type="RefSeq" id="WP_086433300.1">
    <property type="nucleotide sequence ID" value="NZ_FXWH01000001.1"/>
</dbReference>
<keyword evidence="7 14" id="KW-0489">Methyltransferase</keyword>
<dbReference type="NCBIfam" id="TIGR00563">
    <property type="entry name" value="rsmB"/>
    <property type="match status" value="1"/>
</dbReference>
<dbReference type="PROSITE" id="PS51686">
    <property type="entry name" value="SAM_MT_RSMB_NOP"/>
    <property type="match status" value="1"/>
</dbReference>
<evidence type="ECO:0000256" key="9">
    <source>
        <dbReference type="ARBA" id="ARBA00022691"/>
    </source>
</evidence>
<feature type="binding site" evidence="14">
    <location>
        <begin position="259"/>
        <end position="265"/>
    </location>
    <ligand>
        <name>S-adenosyl-L-methionine</name>
        <dbReference type="ChEBI" id="CHEBI:59789"/>
    </ligand>
</feature>
<dbReference type="FunFam" id="3.40.50.150:FF:000022">
    <property type="entry name" value="Ribosomal RNA small subunit methyltransferase B"/>
    <property type="match status" value="1"/>
</dbReference>
<dbReference type="Gene3D" id="1.10.287.730">
    <property type="entry name" value="Helix hairpin bin"/>
    <property type="match status" value="1"/>
</dbReference>
<dbReference type="OrthoDB" id="9810297at2"/>
<keyword evidence="5" id="KW-0963">Cytoplasm</keyword>
<evidence type="ECO:0000313" key="17">
    <source>
        <dbReference type="Proteomes" id="UP000194450"/>
    </source>
</evidence>
<evidence type="ECO:0000256" key="2">
    <source>
        <dbReference type="ARBA" id="ARBA00004496"/>
    </source>
</evidence>
<name>A0A1Y6E6D3_9GAMM</name>
<sequence>MHPTQTSGAASRAAAAKAIMDVLEHGRSLSQAIPEATEKLSGRDRALVQSICYAVMRQLPLFNFVLAELLEKPLKGQLKILHYLLLVGTCQILALSTSPHAAVAATVDAAMLLGRSRQKGLVNGVLRNLLRQQEELLAKAAARKELAHAHPRWLLERIQEAYPQQWRDVVAANNEQAPMWLRVNTAKVDAPAYLARLRHADIAAELSSEVPTAIRLAQPVDVSQLPGFEQGQVSVQDVAAQRAALLLGAQSGDRVLDCCAAPGGKTAHILETNQDLGQVIALDSDAQRLTRVSENLTRLQLSAKVLCADASEPKTWWDGTPFQRILLDAPCSATGVIRRHPDIKWLRRASDIDTLVAIQADILNSMWSVLAPGGTLLYATCSILPEENHKQIKSFVENHEDAIWCSLTEGPQRDLQFIPGQAGGDGFYYAKLEKRK</sequence>
<accession>A0A1Y6E6D3</accession>
<dbReference type="GO" id="GO:0006355">
    <property type="term" value="P:regulation of DNA-templated transcription"/>
    <property type="evidence" value="ECO:0007669"/>
    <property type="project" value="InterPro"/>
</dbReference>
<dbReference type="GO" id="GO:0005829">
    <property type="term" value="C:cytosol"/>
    <property type="evidence" value="ECO:0007669"/>
    <property type="project" value="TreeGrafter"/>
</dbReference>
<evidence type="ECO:0000256" key="12">
    <source>
        <dbReference type="ARBA" id="ARBA00031088"/>
    </source>
</evidence>
<keyword evidence="9 14" id="KW-0949">S-adenosyl-L-methionine</keyword>
<feature type="domain" description="SAM-dependent MTase RsmB/NOP-type" evidence="15">
    <location>
        <begin position="169"/>
        <end position="435"/>
    </location>
</feature>
<dbReference type="CDD" id="cd02440">
    <property type="entry name" value="AdoMet_MTases"/>
    <property type="match status" value="1"/>
</dbReference>
<dbReference type="PANTHER" id="PTHR22807:SF61">
    <property type="entry name" value="NOL1_NOP2_SUN FAMILY PROTEIN _ ANTITERMINATION NUSB DOMAIN-CONTAINING PROTEIN"/>
    <property type="match status" value="1"/>
</dbReference>
<evidence type="ECO:0000256" key="5">
    <source>
        <dbReference type="ARBA" id="ARBA00022490"/>
    </source>
</evidence>
<dbReference type="Pfam" id="PF22458">
    <property type="entry name" value="RsmF-B_ferredox"/>
    <property type="match status" value="1"/>
</dbReference>
<evidence type="ECO:0000256" key="7">
    <source>
        <dbReference type="ARBA" id="ARBA00022603"/>
    </source>
</evidence>
<evidence type="ECO:0000256" key="3">
    <source>
        <dbReference type="ARBA" id="ARBA00007494"/>
    </source>
</evidence>
<dbReference type="Gene3D" id="3.30.70.1170">
    <property type="entry name" value="Sun protein, domain 3"/>
    <property type="match status" value="1"/>
</dbReference>
<evidence type="ECO:0000256" key="1">
    <source>
        <dbReference type="ARBA" id="ARBA00002724"/>
    </source>
</evidence>
<dbReference type="InterPro" id="IPR029063">
    <property type="entry name" value="SAM-dependent_MTases_sf"/>
</dbReference>
<dbReference type="InterPro" id="IPR035926">
    <property type="entry name" value="NusB-like_sf"/>
</dbReference>
<dbReference type="NCBIfam" id="NF008149">
    <property type="entry name" value="PRK10901.1"/>
    <property type="match status" value="1"/>
</dbReference>
<gene>
    <name evidence="16" type="ORF">SAMN06297229_0090</name>
</gene>
<feature type="binding site" evidence="14">
    <location>
        <position position="328"/>
    </location>
    <ligand>
        <name>S-adenosyl-L-methionine</name>
        <dbReference type="ChEBI" id="CHEBI:59789"/>
    </ligand>
</feature>
<dbReference type="InterPro" id="IPR004573">
    <property type="entry name" value="rRNA_ssu_MeTfrase_B"/>
</dbReference>
<comment type="similarity">
    <text evidence="3 14">Belongs to the class I-like SAM-binding methyltransferase superfamily. RsmB/NOP family.</text>
</comment>
<keyword evidence="6" id="KW-0698">rRNA processing</keyword>
<dbReference type="Pfam" id="PF01029">
    <property type="entry name" value="NusB"/>
    <property type="match status" value="1"/>
</dbReference>
<dbReference type="InterPro" id="IPR054728">
    <property type="entry name" value="RsmB-like_ferredoxin"/>
</dbReference>
<protein>
    <recommendedName>
        <fullName evidence="4">16S rRNA (cytosine(967)-C(5))-methyltransferase</fullName>
        <ecNumber evidence="4">2.1.1.176</ecNumber>
    </recommendedName>
    <alternativeName>
        <fullName evidence="11">16S rRNA m5C967 methyltransferase</fullName>
    </alternativeName>
    <alternativeName>
        <fullName evidence="12">rRNA (cytosine-C(5)-)-methyltransferase RsmB</fullName>
    </alternativeName>
</protein>
<dbReference type="Gene3D" id="3.40.50.150">
    <property type="entry name" value="Vaccinia Virus protein VP39"/>
    <property type="match status" value="1"/>
</dbReference>
<evidence type="ECO:0000256" key="11">
    <source>
        <dbReference type="ARBA" id="ARBA00030399"/>
    </source>
</evidence>
<dbReference type="Gene3D" id="1.10.940.10">
    <property type="entry name" value="NusB-like"/>
    <property type="match status" value="1"/>
</dbReference>
<dbReference type="InterPro" id="IPR001678">
    <property type="entry name" value="MeTrfase_RsmB-F_NOP2_dom"/>
</dbReference>
<keyword evidence="10 14" id="KW-0694">RNA-binding</keyword>
<feature type="binding site" evidence="14">
    <location>
        <position position="309"/>
    </location>
    <ligand>
        <name>S-adenosyl-L-methionine</name>
        <dbReference type="ChEBI" id="CHEBI:59789"/>
    </ligand>
</feature>
<organism evidence="16 17">
    <name type="scientific">Pseudidiomarina planktonica</name>
    <dbReference type="NCBI Taxonomy" id="1323738"/>
    <lineage>
        <taxon>Bacteria</taxon>
        <taxon>Pseudomonadati</taxon>
        <taxon>Pseudomonadota</taxon>
        <taxon>Gammaproteobacteria</taxon>
        <taxon>Alteromonadales</taxon>
        <taxon>Idiomarinaceae</taxon>
        <taxon>Pseudidiomarina</taxon>
    </lineage>
</organism>